<dbReference type="AlphaFoldDB" id="A0A0F9FYK7"/>
<gene>
    <name evidence="1" type="ORF">LCGC14_1895160</name>
</gene>
<name>A0A0F9FYK7_9ZZZZ</name>
<reference evidence="1" key="1">
    <citation type="journal article" date="2015" name="Nature">
        <title>Complex archaea that bridge the gap between prokaryotes and eukaryotes.</title>
        <authorList>
            <person name="Spang A."/>
            <person name="Saw J.H."/>
            <person name="Jorgensen S.L."/>
            <person name="Zaremba-Niedzwiedzka K."/>
            <person name="Martijn J."/>
            <person name="Lind A.E."/>
            <person name="van Eijk R."/>
            <person name="Schleper C."/>
            <person name="Guy L."/>
            <person name="Ettema T.J."/>
        </authorList>
    </citation>
    <scope>NUCLEOTIDE SEQUENCE</scope>
</reference>
<dbReference type="PROSITE" id="PS51257">
    <property type="entry name" value="PROKAR_LIPOPROTEIN"/>
    <property type="match status" value="1"/>
</dbReference>
<accession>A0A0F9FYK7</accession>
<organism evidence="1">
    <name type="scientific">marine sediment metagenome</name>
    <dbReference type="NCBI Taxonomy" id="412755"/>
    <lineage>
        <taxon>unclassified sequences</taxon>
        <taxon>metagenomes</taxon>
        <taxon>ecological metagenomes</taxon>
    </lineage>
</organism>
<feature type="non-terminal residue" evidence="1">
    <location>
        <position position="286"/>
    </location>
</feature>
<dbReference type="EMBL" id="LAZR01019742">
    <property type="protein sequence ID" value="KKL91393.1"/>
    <property type="molecule type" value="Genomic_DNA"/>
</dbReference>
<evidence type="ECO:0000313" key="1">
    <source>
        <dbReference type="EMBL" id="KKL91393.1"/>
    </source>
</evidence>
<comment type="caution">
    <text evidence="1">The sequence shown here is derived from an EMBL/GenBank/DDBJ whole genome shotgun (WGS) entry which is preliminary data.</text>
</comment>
<proteinExistence type="predicted"/>
<sequence>MIKLTLTGKATAAVAFLAALAVITAACSGGGGDGGDSDAITEVTPVVVNSELTVGENRFMIGLLSSENEEIVGAAVAFRFFKLDGGQQELREEAQATPIALAKSYTETHEDGTVETHEAGESGVYVATVRFDEPGPWGVEVTATVGGVTYDPVPAGFEVIEESASVSVGAPAPLSETLTLDDVEDVAEIDTSNPPIPEMHTMTIAEAVTSGRPSVIVFATPAFCLSRICGPTKDVVDNLFKQYKGEVNFVHVEPYELDKARSGEGLFAVPAFSEWGLQSEPWVFLV</sequence>
<protein>
    <recommendedName>
        <fullName evidence="2">Thioredoxin domain-containing protein</fullName>
    </recommendedName>
</protein>
<evidence type="ECO:0008006" key="2">
    <source>
        <dbReference type="Google" id="ProtNLM"/>
    </source>
</evidence>